<accession>A0A8E2WFE3</accession>
<dbReference type="InterPro" id="IPR000182">
    <property type="entry name" value="GNAT_dom"/>
</dbReference>
<dbReference type="Gene3D" id="3.40.630.30">
    <property type="match status" value="1"/>
</dbReference>
<dbReference type="PANTHER" id="PTHR43415">
    <property type="entry name" value="SPERMIDINE N(1)-ACETYLTRANSFERASE"/>
    <property type="match status" value="1"/>
</dbReference>
<dbReference type="PANTHER" id="PTHR43415:SF3">
    <property type="entry name" value="GNAT-FAMILY ACETYLTRANSFERASE"/>
    <property type="match status" value="1"/>
</dbReference>
<dbReference type="InterPro" id="IPR016181">
    <property type="entry name" value="Acyl_CoA_acyltransferase"/>
</dbReference>
<evidence type="ECO:0000313" key="3">
    <source>
        <dbReference type="Proteomes" id="UP000245631"/>
    </source>
</evidence>
<gene>
    <name evidence="2" type="ORF">C8D77_103240</name>
</gene>
<dbReference type="CDD" id="cd04301">
    <property type="entry name" value="NAT_SF"/>
    <property type="match status" value="1"/>
</dbReference>
<dbReference type="SUPFAM" id="SSF55729">
    <property type="entry name" value="Acyl-CoA N-acyltransferases (Nat)"/>
    <property type="match status" value="1"/>
</dbReference>
<feature type="domain" description="N-acetyltransferase" evidence="1">
    <location>
        <begin position="1"/>
        <end position="155"/>
    </location>
</feature>
<dbReference type="GeneID" id="61052213"/>
<dbReference type="RefSeq" id="WP_109663922.1">
    <property type="nucleotide sequence ID" value="NZ_QGGH01000003.1"/>
</dbReference>
<keyword evidence="2" id="KW-0808">Transferase</keyword>
<evidence type="ECO:0000313" key="2">
    <source>
        <dbReference type="EMBL" id="PWJ91543.1"/>
    </source>
</evidence>
<comment type="caution">
    <text evidence="2">The sequence shown here is derived from an EMBL/GenBank/DDBJ whole genome shotgun (WGS) entry which is preliminary data.</text>
</comment>
<name>A0A8E2WFE3_RHILI</name>
<dbReference type="AlphaFoldDB" id="A0A8E2WFE3"/>
<dbReference type="Proteomes" id="UP000245631">
    <property type="component" value="Unassembled WGS sequence"/>
</dbReference>
<dbReference type="PROSITE" id="PS51186">
    <property type="entry name" value="GNAT"/>
    <property type="match status" value="1"/>
</dbReference>
<dbReference type="EMBL" id="QGGH01000003">
    <property type="protein sequence ID" value="PWJ91543.1"/>
    <property type="molecule type" value="Genomic_DNA"/>
</dbReference>
<protein>
    <submittedName>
        <fullName evidence="2">Acetyltransferase (GNAT) family protein</fullName>
    </submittedName>
</protein>
<dbReference type="Pfam" id="PF00583">
    <property type="entry name" value="Acetyltransf_1"/>
    <property type="match status" value="1"/>
</dbReference>
<proteinExistence type="predicted"/>
<sequence>MNFQLVRATGNDLPFIMATERREGYDAFVGRWDEARHREALFDDSHAYFVGVDGSVPIGFVILRQLASAERVTLVKRIAVIAPGQGHGRMLLAAAVDRVFVETDAYRLCIGLFPDNHRARRAYEAVGFTAEGISRGSAFFKGVHRDELVMAQLRPEWEDRRRVGHPVART</sequence>
<reference evidence="2 3" key="1">
    <citation type="submission" date="2018-05" db="EMBL/GenBank/DDBJ databases">
        <title>Genomic Encyclopedia of Type Strains, Phase IV (KMG-IV): sequencing the most valuable type-strain genomes for metagenomic binning, comparative biology and taxonomic classification.</title>
        <authorList>
            <person name="Goeker M."/>
        </authorList>
    </citation>
    <scope>NUCLEOTIDE SEQUENCE [LARGE SCALE GENOMIC DNA]</scope>
    <source>
        <strain evidence="2 3">DSM 2626</strain>
    </source>
</reference>
<evidence type="ECO:0000259" key="1">
    <source>
        <dbReference type="PROSITE" id="PS51186"/>
    </source>
</evidence>
<organism evidence="2 3">
    <name type="scientific">Rhizobium loti</name>
    <name type="common">Mesorhizobium loti</name>
    <dbReference type="NCBI Taxonomy" id="381"/>
    <lineage>
        <taxon>Bacteria</taxon>
        <taxon>Pseudomonadati</taxon>
        <taxon>Pseudomonadota</taxon>
        <taxon>Alphaproteobacteria</taxon>
        <taxon>Hyphomicrobiales</taxon>
        <taxon>Phyllobacteriaceae</taxon>
        <taxon>Mesorhizobium</taxon>
    </lineage>
</organism>
<dbReference type="GO" id="GO:0016747">
    <property type="term" value="F:acyltransferase activity, transferring groups other than amino-acyl groups"/>
    <property type="evidence" value="ECO:0007669"/>
    <property type="project" value="InterPro"/>
</dbReference>